<reference evidence="2" key="1">
    <citation type="journal article" date="2019" name="Int. J. Syst. Evol. Microbiol.">
        <title>The Global Catalogue of Microorganisms (GCM) 10K type strain sequencing project: providing services to taxonomists for standard genome sequencing and annotation.</title>
        <authorList>
            <consortium name="The Broad Institute Genomics Platform"/>
            <consortium name="The Broad Institute Genome Sequencing Center for Infectious Disease"/>
            <person name="Wu L."/>
            <person name="Ma J."/>
        </authorList>
    </citation>
    <scope>NUCLEOTIDE SEQUENCE [LARGE SCALE GENOMIC DNA]</scope>
    <source>
        <strain evidence="2">JCM 17225</strain>
    </source>
</reference>
<dbReference type="Proteomes" id="UP001501469">
    <property type="component" value="Unassembled WGS sequence"/>
</dbReference>
<gene>
    <name evidence="1" type="ORF">GCM10022409_45610</name>
</gene>
<dbReference type="EMBL" id="BAABDK010000034">
    <property type="protein sequence ID" value="GAA4053558.1"/>
    <property type="molecule type" value="Genomic_DNA"/>
</dbReference>
<protein>
    <submittedName>
        <fullName evidence="1">Uncharacterized protein</fullName>
    </submittedName>
</protein>
<accession>A0ABP7UV87</accession>
<organism evidence="1 2">
    <name type="scientific">Hymenobacter glaciei</name>
    <dbReference type="NCBI Taxonomy" id="877209"/>
    <lineage>
        <taxon>Bacteria</taxon>
        <taxon>Pseudomonadati</taxon>
        <taxon>Bacteroidota</taxon>
        <taxon>Cytophagia</taxon>
        <taxon>Cytophagales</taxon>
        <taxon>Hymenobacteraceae</taxon>
        <taxon>Hymenobacter</taxon>
    </lineage>
</organism>
<proteinExistence type="predicted"/>
<evidence type="ECO:0000313" key="2">
    <source>
        <dbReference type="Proteomes" id="UP001501469"/>
    </source>
</evidence>
<comment type="caution">
    <text evidence="1">The sequence shown here is derived from an EMBL/GenBank/DDBJ whole genome shotgun (WGS) entry which is preliminary data.</text>
</comment>
<evidence type="ECO:0000313" key="1">
    <source>
        <dbReference type="EMBL" id="GAA4053558.1"/>
    </source>
</evidence>
<name>A0ABP7UV87_9BACT</name>
<dbReference type="SUPFAM" id="SSF117074">
    <property type="entry name" value="Hypothetical protein PA1324"/>
    <property type="match status" value="1"/>
</dbReference>
<keyword evidence="2" id="KW-1185">Reference proteome</keyword>
<sequence>MAFFAQAQTTQTFVSSQNNKLEREEAIRMLDKGNSTITGKVFARDIQTGIKALSFLNTNEKQYAPTGTEVILIPYTAYFKEYLETAKKQRKRGKWLQLPNEAVECMKFHKIDGGGGKFVFDKLMPGKYVLYTHFGYIHTIPRTRVVGKTDHYVNGVYQNSSDITSSYGLRMDSDALVEKLVTIDKDGEVKEVNLKKAE</sequence>